<dbReference type="EMBL" id="KQ435692">
    <property type="protein sequence ID" value="KOX81118.1"/>
    <property type="molecule type" value="Genomic_DNA"/>
</dbReference>
<evidence type="ECO:0000256" key="1">
    <source>
        <dbReference type="SAM" id="MobiDB-lite"/>
    </source>
</evidence>
<feature type="region of interest" description="Disordered" evidence="1">
    <location>
        <begin position="187"/>
        <end position="212"/>
    </location>
</feature>
<keyword evidence="3" id="KW-1185">Reference proteome</keyword>
<proteinExistence type="predicted"/>
<feature type="region of interest" description="Disordered" evidence="1">
    <location>
        <begin position="34"/>
        <end position="53"/>
    </location>
</feature>
<accession>A0A0N0BKV0</accession>
<evidence type="ECO:0000313" key="3">
    <source>
        <dbReference type="Proteomes" id="UP000053105"/>
    </source>
</evidence>
<feature type="region of interest" description="Disordered" evidence="1">
    <location>
        <begin position="1"/>
        <end position="25"/>
    </location>
</feature>
<feature type="compositionally biased region" description="Basic residues" evidence="1">
    <location>
        <begin position="40"/>
        <end position="50"/>
    </location>
</feature>
<organism evidence="2 3">
    <name type="scientific">Melipona quadrifasciata</name>
    <dbReference type="NCBI Taxonomy" id="166423"/>
    <lineage>
        <taxon>Eukaryota</taxon>
        <taxon>Metazoa</taxon>
        <taxon>Ecdysozoa</taxon>
        <taxon>Arthropoda</taxon>
        <taxon>Hexapoda</taxon>
        <taxon>Insecta</taxon>
        <taxon>Pterygota</taxon>
        <taxon>Neoptera</taxon>
        <taxon>Endopterygota</taxon>
        <taxon>Hymenoptera</taxon>
        <taxon>Apocrita</taxon>
        <taxon>Aculeata</taxon>
        <taxon>Apoidea</taxon>
        <taxon>Anthophila</taxon>
        <taxon>Apidae</taxon>
        <taxon>Melipona</taxon>
    </lineage>
</organism>
<feature type="compositionally biased region" description="Basic and acidic residues" evidence="1">
    <location>
        <begin position="1"/>
        <end position="13"/>
    </location>
</feature>
<evidence type="ECO:0000313" key="2">
    <source>
        <dbReference type="EMBL" id="KOX81118.1"/>
    </source>
</evidence>
<protein>
    <submittedName>
        <fullName evidence="2">Uncharacterized protein</fullName>
    </submittedName>
</protein>
<name>A0A0N0BKV0_9HYME</name>
<dbReference type="AlphaFoldDB" id="A0A0N0BKV0"/>
<gene>
    <name evidence="2" type="ORF">WN51_10043</name>
</gene>
<sequence>MEWIHWERRQDRRDRKKRSQPQKEWIERKLPKERKEVKERRRGSRHKKRIKEGWEGTEEISDSEGLVGRKVKIEGEIWSIYIVYSNRKMIKRGCIKKGFVYEVKTCLLPVEESSWCFCNTQSTQLMVNSFQPLEAASVPGIIISLGMKILRRIAEASTLVKERCATIYDKEEYDFLSLKDHKASHVKAMPRHKLTEKRPLQKKKKSHRTAFG</sequence>
<reference evidence="2 3" key="1">
    <citation type="submission" date="2015-07" db="EMBL/GenBank/DDBJ databases">
        <title>The genome of Melipona quadrifasciata.</title>
        <authorList>
            <person name="Pan H."/>
            <person name="Kapheim K."/>
        </authorList>
    </citation>
    <scope>NUCLEOTIDE SEQUENCE [LARGE SCALE GENOMIC DNA]</scope>
    <source>
        <strain evidence="2">0111107301</strain>
        <tissue evidence="2">Whole body</tissue>
    </source>
</reference>
<dbReference type="Proteomes" id="UP000053105">
    <property type="component" value="Unassembled WGS sequence"/>
</dbReference>